<feature type="transmembrane region" description="Helical" evidence="2">
    <location>
        <begin position="94"/>
        <end position="119"/>
    </location>
</feature>
<comment type="caution">
    <text evidence="3">The sequence shown here is derived from an EMBL/GenBank/DDBJ whole genome shotgun (WGS) entry which is preliminary data.</text>
</comment>
<feature type="region of interest" description="Disordered" evidence="1">
    <location>
        <begin position="291"/>
        <end position="341"/>
    </location>
</feature>
<keyword evidence="2" id="KW-0812">Transmembrane</keyword>
<reference evidence="3 4" key="1">
    <citation type="submission" date="2020-08" db="EMBL/GenBank/DDBJ databases">
        <title>Sequencing the genomes of 1000 actinobacteria strains.</title>
        <authorList>
            <person name="Klenk H.-P."/>
        </authorList>
    </citation>
    <scope>NUCLEOTIDE SEQUENCE [LARGE SCALE GENOMIC DNA]</scope>
    <source>
        <strain evidence="3 4">DSM 44786</strain>
    </source>
</reference>
<gene>
    <name evidence="3" type="ORF">F4556_001854</name>
</gene>
<sequence length="341" mass="36046">MIRTGTPQPVPGWDSSEMNGAYLDKTLRHAPVETALDDRVALRTLLGLLAPAFIIGTVVAVTLLVTGLLIAMAGGEFESAVSSYGSRYGESEGGSGFGVFLLMAAVPASWIAFLLVLLFQRVIEPIAEWRVLLHERADSDSAYAQIRMVVLQRGYPLATQDEWTAAGPGGRDLVKRLVLSQGDCTAHVAVFTYGNGLYLGWQMWRSRRSSRLIGQYFRDIIGGFTGKADLQWAMARTEQVRAMREAVHAACREGLVVAIEGRQVPLSAGFPDGRIPLVKQAGATVPVSGGTGTFPGYQPPAAPVGPVAPPVPPAPSLGPVTPPAPPVAPPGQWSGGPTGQG</sequence>
<dbReference type="AlphaFoldDB" id="A0A7W7WH92"/>
<feature type="compositionally biased region" description="Pro residues" evidence="1">
    <location>
        <begin position="297"/>
        <end position="329"/>
    </location>
</feature>
<name>A0A7W7WH92_9ACTN</name>
<protein>
    <recommendedName>
        <fullName evidence="5">Adhesin</fullName>
    </recommendedName>
</protein>
<dbReference type="Proteomes" id="UP000573327">
    <property type="component" value="Unassembled WGS sequence"/>
</dbReference>
<evidence type="ECO:0008006" key="5">
    <source>
        <dbReference type="Google" id="ProtNLM"/>
    </source>
</evidence>
<evidence type="ECO:0000313" key="3">
    <source>
        <dbReference type="EMBL" id="MBB4946319.1"/>
    </source>
</evidence>
<dbReference type="RefSeq" id="WP_184913277.1">
    <property type="nucleotide sequence ID" value="NZ_JACHJR010000001.1"/>
</dbReference>
<keyword evidence="2" id="KW-0472">Membrane</keyword>
<proteinExistence type="predicted"/>
<evidence type="ECO:0000256" key="2">
    <source>
        <dbReference type="SAM" id="Phobius"/>
    </source>
</evidence>
<evidence type="ECO:0000256" key="1">
    <source>
        <dbReference type="SAM" id="MobiDB-lite"/>
    </source>
</evidence>
<accession>A0A7W7WH92</accession>
<keyword evidence="2" id="KW-1133">Transmembrane helix</keyword>
<dbReference type="EMBL" id="JACHJR010000001">
    <property type="protein sequence ID" value="MBB4946319.1"/>
    <property type="molecule type" value="Genomic_DNA"/>
</dbReference>
<evidence type="ECO:0000313" key="4">
    <source>
        <dbReference type="Proteomes" id="UP000573327"/>
    </source>
</evidence>
<feature type="transmembrane region" description="Helical" evidence="2">
    <location>
        <begin position="48"/>
        <end position="74"/>
    </location>
</feature>
<organism evidence="3 4">
    <name type="scientific">Kitasatospora gansuensis</name>
    <dbReference type="NCBI Taxonomy" id="258050"/>
    <lineage>
        <taxon>Bacteria</taxon>
        <taxon>Bacillati</taxon>
        <taxon>Actinomycetota</taxon>
        <taxon>Actinomycetes</taxon>
        <taxon>Kitasatosporales</taxon>
        <taxon>Streptomycetaceae</taxon>
        <taxon>Kitasatospora</taxon>
    </lineage>
</organism>
<keyword evidence="4" id="KW-1185">Reference proteome</keyword>